<sequence length="319" mass="34619">MERPKAVLRTIGGDPVLRFERRFAHPPEKVWRAVSDPAELAHWFPAEVRTEPRAGAPVRFAFPDEAPVPADGGRGEVLEYDPPRVHAFTWNQDVLRFELFPDGEGCLLVFTHTIGGGAPGRLTAGRDAHGWDVCLAALEDRLSGAEFTPPGGMLQAVEAYVARFGLDQGEVLPGEDGRSTVHFARDLGWTPVEKVWEILTGGEAPEPGAEPPAGFANSYVPPGPVSAAEAPHLLEYAWLHGGAPAGTVRWELLHTPDVGTRVELSHTVPAGLAETLPTALAAWQTHLEILFAAVHGEVRCPWPEERTAELERMYAARLG</sequence>
<evidence type="ECO:0000259" key="2">
    <source>
        <dbReference type="Pfam" id="PF08327"/>
    </source>
</evidence>
<dbReference type="AlphaFoldDB" id="A0A7W8QHN2"/>
<feature type="domain" description="Activator of Hsp90 ATPase homologue 1/2-like C-terminal" evidence="2">
    <location>
        <begin position="25"/>
        <end position="142"/>
    </location>
</feature>
<organism evidence="3 4">
    <name type="scientific">Nocardiopsis composta</name>
    <dbReference type="NCBI Taxonomy" id="157465"/>
    <lineage>
        <taxon>Bacteria</taxon>
        <taxon>Bacillati</taxon>
        <taxon>Actinomycetota</taxon>
        <taxon>Actinomycetes</taxon>
        <taxon>Streptosporangiales</taxon>
        <taxon>Nocardiopsidaceae</taxon>
        <taxon>Nocardiopsis</taxon>
    </lineage>
</organism>
<evidence type="ECO:0000313" key="3">
    <source>
        <dbReference type="EMBL" id="MBB5430622.1"/>
    </source>
</evidence>
<evidence type="ECO:0000313" key="4">
    <source>
        <dbReference type="Proteomes" id="UP000572635"/>
    </source>
</evidence>
<dbReference type="InterPro" id="IPR013538">
    <property type="entry name" value="ASHA1/2-like_C"/>
</dbReference>
<dbReference type="RefSeq" id="WP_184388637.1">
    <property type="nucleotide sequence ID" value="NZ_BAAAJD010000162.1"/>
</dbReference>
<proteinExistence type="inferred from homology"/>
<comment type="caution">
    <text evidence="3">The sequence shown here is derived from an EMBL/GenBank/DDBJ whole genome shotgun (WGS) entry which is preliminary data.</text>
</comment>
<dbReference type="CDD" id="cd08899">
    <property type="entry name" value="SRPBCC_CalC_Aha1-like_6"/>
    <property type="match status" value="1"/>
</dbReference>
<gene>
    <name evidence="3" type="ORF">HDA36_000706</name>
</gene>
<dbReference type="Pfam" id="PF08327">
    <property type="entry name" value="AHSA1"/>
    <property type="match status" value="1"/>
</dbReference>
<dbReference type="SUPFAM" id="SSF55961">
    <property type="entry name" value="Bet v1-like"/>
    <property type="match status" value="2"/>
</dbReference>
<accession>A0A7W8QHN2</accession>
<evidence type="ECO:0000256" key="1">
    <source>
        <dbReference type="ARBA" id="ARBA00006817"/>
    </source>
</evidence>
<reference evidence="3 4" key="1">
    <citation type="submission" date="2020-08" db="EMBL/GenBank/DDBJ databases">
        <title>Sequencing the genomes of 1000 actinobacteria strains.</title>
        <authorList>
            <person name="Klenk H.-P."/>
        </authorList>
    </citation>
    <scope>NUCLEOTIDE SEQUENCE [LARGE SCALE GENOMIC DNA]</scope>
    <source>
        <strain evidence="3 4">DSM 44551</strain>
    </source>
</reference>
<dbReference type="Gene3D" id="3.30.530.20">
    <property type="match status" value="2"/>
</dbReference>
<dbReference type="EMBL" id="JACHDB010000001">
    <property type="protein sequence ID" value="MBB5430622.1"/>
    <property type="molecule type" value="Genomic_DNA"/>
</dbReference>
<keyword evidence="4" id="KW-1185">Reference proteome</keyword>
<dbReference type="InterPro" id="IPR023393">
    <property type="entry name" value="START-like_dom_sf"/>
</dbReference>
<name>A0A7W8QHN2_9ACTN</name>
<protein>
    <submittedName>
        <fullName evidence="3">Uncharacterized protein YndB with AHSA1/START domain</fullName>
    </submittedName>
</protein>
<dbReference type="Proteomes" id="UP000572635">
    <property type="component" value="Unassembled WGS sequence"/>
</dbReference>
<comment type="similarity">
    <text evidence="1">Belongs to the AHA1 family.</text>
</comment>